<accession>A0A1W1CAP5</accession>
<protein>
    <submittedName>
        <fullName evidence="2">Uncharacterized protein</fullName>
    </submittedName>
</protein>
<dbReference type="EMBL" id="FPHL01000031">
    <property type="protein sequence ID" value="SFV62781.1"/>
    <property type="molecule type" value="Genomic_DNA"/>
</dbReference>
<gene>
    <name evidence="2" type="ORF">MNB_SV-10-187</name>
</gene>
<sequence>MLLFLIYSAYFGFKNQKNTIISGKRDFMRDILSFNTFVTQDILIFFYYVGAVIMPLVLYVFKGYLIEHISFIKTVNSKLHTLYGTFSFGQKTVFWVMFIIMFLCMELCWRMIFEAMIGYFDMHDYLYQITNRLK</sequence>
<evidence type="ECO:0000313" key="2">
    <source>
        <dbReference type="EMBL" id="SFV62781.1"/>
    </source>
</evidence>
<feature type="transmembrane region" description="Helical" evidence="1">
    <location>
        <begin position="93"/>
        <end position="112"/>
    </location>
</feature>
<dbReference type="Pfam" id="PF14110">
    <property type="entry name" value="DUF4282"/>
    <property type="match status" value="1"/>
</dbReference>
<evidence type="ECO:0000256" key="1">
    <source>
        <dbReference type="SAM" id="Phobius"/>
    </source>
</evidence>
<keyword evidence="1" id="KW-0812">Transmembrane</keyword>
<keyword evidence="1" id="KW-1133">Transmembrane helix</keyword>
<feature type="transmembrane region" description="Helical" evidence="1">
    <location>
        <begin position="42"/>
        <end position="61"/>
    </location>
</feature>
<dbReference type="InterPro" id="IPR025557">
    <property type="entry name" value="DUF4282"/>
</dbReference>
<reference evidence="2" key="1">
    <citation type="submission" date="2016-10" db="EMBL/GenBank/DDBJ databases">
        <authorList>
            <person name="de Groot N.N."/>
        </authorList>
    </citation>
    <scope>NUCLEOTIDE SEQUENCE</scope>
</reference>
<keyword evidence="1" id="KW-0472">Membrane</keyword>
<dbReference type="AlphaFoldDB" id="A0A1W1CAP5"/>
<proteinExistence type="predicted"/>
<organism evidence="2">
    <name type="scientific">hydrothermal vent metagenome</name>
    <dbReference type="NCBI Taxonomy" id="652676"/>
    <lineage>
        <taxon>unclassified sequences</taxon>
        <taxon>metagenomes</taxon>
        <taxon>ecological metagenomes</taxon>
    </lineage>
</organism>
<name>A0A1W1CAP5_9ZZZZ</name>